<keyword evidence="4 6" id="KW-1133">Transmembrane helix</keyword>
<accession>A0A915DS29</accession>
<dbReference type="InterPro" id="IPR018629">
    <property type="entry name" value="XK-rel"/>
</dbReference>
<dbReference type="AlphaFoldDB" id="A0A915DS29"/>
<feature type="transmembrane region" description="Helical" evidence="6">
    <location>
        <begin position="12"/>
        <end position="30"/>
    </location>
</feature>
<evidence type="ECO:0000256" key="1">
    <source>
        <dbReference type="ARBA" id="ARBA00004141"/>
    </source>
</evidence>
<comment type="caution">
    <text evidence="6">Lacks conserved residue(s) required for the propagation of feature annotation.</text>
</comment>
<keyword evidence="5 6" id="KW-0472">Membrane</keyword>
<keyword evidence="3 6" id="KW-0812">Transmembrane</keyword>
<comment type="subcellular location">
    <subcellularLocation>
        <location evidence="1 6">Membrane</location>
        <topology evidence="1 6">Multi-pass membrane protein</topology>
    </subcellularLocation>
</comment>
<organism evidence="7 8">
    <name type="scientific">Ditylenchus dipsaci</name>
    <dbReference type="NCBI Taxonomy" id="166011"/>
    <lineage>
        <taxon>Eukaryota</taxon>
        <taxon>Metazoa</taxon>
        <taxon>Ecdysozoa</taxon>
        <taxon>Nematoda</taxon>
        <taxon>Chromadorea</taxon>
        <taxon>Rhabditida</taxon>
        <taxon>Tylenchina</taxon>
        <taxon>Tylenchomorpha</taxon>
        <taxon>Sphaerularioidea</taxon>
        <taxon>Anguinidae</taxon>
        <taxon>Anguininae</taxon>
        <taxon>Ditylenchus</taxon>
    </lineage>
</organism>
<dbReference type="WBParaSite" id="jg22277">
    <property type="protein sequence ID" value="jg22277"/>
    <property type="gene ID" value="jg22277"/>
</dbReference>
<evidence type="ECO:0000256" key="4">
    <source>
        <dbReference type="ARBA" id="ARBA00022989"/>
    </source>
</evidence>
<evidence type="ECO:0000256" key="2">
    <source>
        <dbReference type="ARBA" id="ARBA00008789"/>
    </source>
</evidence>
<evidence type="ECO:0000313" key="7">
    <source>
        <dbReference type="Proteomes" id="UP000887574"/>
    </source>
</evidence>
<dbReference type="GO" id="GO:0005886">
    <property type="term" value="C:plasma membrane"/>
    <property type="evidence" value="ECO:0007669"/>
    <property type="project" value="UniProtKB-ARBA"/>
</dbReference>
<dbReference type="Proteomes" id="UP000887574">
    <property type="component" value="Unplaced"/>
</dbReference>
<sequence length="69" mass="7882">MAEGSTKLQYTVAYTIEFVEGVILMGLCLWKESFDYPYKYHIAAIALTCFVVGLSIMLVYYAFFHPAKD</sequence>
<evidence type="ECO:0000313" key="8">
    <source>
        <dbReference type="WBParaSite" id="jg22277"/>
    </source>
</evidence>
<evidence type="ECO:0000256" key="5">
    <source>
        <dbReference type="ARBA" id="ARBA00023136"/>
    </source>
</evidence>
<evidence type="ECO:0000256" key="6">
    <source>
        <dbReference type="RuleBase" id="RU910716"/>
    </source>
</evidence>
<proteinExistence type="inferred from homology"/>
<evidence type="ECO:0000256" key="3">
    <source>
        <dbReference type="ARBA" id="ARBA00022692"/>
    </source>
</evidence>
<comment type="similarity">
    <text evidence="2 6">Belongs to the XK family.</text>
</comment>
<keyword evidence="7" id="KW-1185">Reference proteome</keyword>
<protein>
    <recommendedName>
        <fullName evidence="6">XK-related protein</fullName>
    </recommendedName>
</protein>
<feature type="transmembrane region" description="Helical" evidence="6">
    <location>
        <begin position="42"/>
        <end position="63"/>
    </location>
</feature>
<reference evidence="8" key="1">
    <citation type="submission" date="2022-11" db="UniProtKB">
        <authorList>
            <consortium name="WormBaseParasite"/>
        </authorList>
    </citation>
    <scope>IDENTIFICATION</scope>
</reference>
<dbReference type="Pfam" id="PF09815">
    <property type="entry name" value="XK-related"/>
    <property type="match status" value="1"/>
</dbReference>
<name>A0A915DS29_9BILA</name>